<dbReference type="Proteomes" id="UP000054485">
    <property type="component" value="Unassembled WGS sequence"/>
</dbReference>
<feature type="compositionally biased region" description="Low complexity" evidence="1">
    <location>
        <begin position="222"/>
        <end position="233"/>
    </location>
</feature>
<name>A0A0D0AYS5_9AGAM</name>
<protein>
    <recommendedName>
        <fullName evidence="4">BTB domain-containing protein</fullName>
    </recommendedName>
</protein>
<evidence type="ECO:0000313" key="2">
    <source>
        <dbReference type="EMBL" id="KIK39457.1"/>
    </source>
</evidence>
<reference evidence="2 3" key="1">
    <citation type="submission" date="2014-04" db="EMBL/GenBank/DDBJ databases">
        <authorList>
            <consortium name="DOE Joint Genome Institute"/>
            <person name="Kuo A."/>
            <person name="Ruytinx J."/>
            <person name="Rineau F."/>
            <person name="Colpaert J."/>
            <person name="Kohler A."/>
            <person name="Nagy L.G."/>
            <person name="Floudas D."/>
            <person name="Copeland A."/>
            <person name="Barry K.W."/>
            <person name="Cichocki N."/>
            <person name="Veneault-Fourrey C."/>
            <person name="LaButti K."/>
            <person name="Lindquist E.A."/>
            <person name="Lipzen A."/>
            <person name="Lundell T."/>
            <person name="Morin E."/>
            <person name="Murat C."/>
            <person name="Sun H."/>
            <person name="Tunlid A."/>
            <person name="Henrissat B."/>
            <person name="Grigoriev I.V."/>
            <person name="Hibbett D.S."/>
            <person name="Martin F."/>
            <person name="Nordberg H.P."/>
            <person name="Cantor M.N."/>
            <person name="Hua S.X."/>
        </authorList>
    </citation>
    <scope>NUCLEOTIDE SEQUENCE [LARGE SCALE GENOMIC DNA]</scope>
    <source>
        <strain evidence="2 3">UH-Slu-Lm8-n1</strain>
    </source>
</reference>
<feature type="compositionally biased region" description="Basic and acidic residues" evidence="1">
    <location>
        <begin position="258"/>
        <end position="269"/>
    </location>
</feature>
<dbReference type="Gene3D" id="3.30.710.10">
    <property type="entry name" value="Potassium Channel Kv1.1, Chain A"/>
    <property type="match status" value="1"/>
</dbReference>
<feature type="compositionally biased region" description="Polar residues" evidence="1">
    <location>
        <begin position="237"/>
        <end position="249"/>
    </location>
</feature>
<organism evidence="2 3">
    <name type="scientific">Suillus luteus UH-Slu-Lm8-n1</name>
    <dbReference type="NCBI Taxonomy" id="930992"/>
    <lineage>
        <taxon>Eukaryota</taxon>
        <taxon>Fungi</taxon>
        <taxon>Dikarya</taxon>
        <taxon>Basidiomycota</taxon>
        <taxon>Agaricomycotina</taxon>
        <taxon>Agaricomycetes</taxon>
        <taxon>Agaricomycetidae</taxon>
        <taxon>Boletales</taxon>
        <taxon>Suillineae</taxon>
        <taxon>Suillaceae</taxon>
        <taxon>Suillus</taxon>
    </lineage>
</organism>
<dbReference type="STRING" id="930992.A0A0D0AYS5"/>
<sequence length="297" mass="34021">MDTDTYNGVSRVPHHPEFYLEDGNITFIVENTLFCVHRFFFQRESQVFIRELSQAPQDGISDDNPFQVEGVTSVDFATLLWVWYSPKYRLDRTSLETWLVVLELSTRWQFLEMKKLAIERLQNLEIDPIEKITIYNKYEIDRSLLLPEFKHLCTREGQMSIEEGEKVGMLTVLAIHQARDRAYKSAVAKRRQRTTSADADVVIDEEELEQILRDVFNLNRDSATGSRRASARAPLGDTNQQGAQTQGRSNAPPIVDASRSDASRTRFESSRPGSVSGCLLPERARHSVDQTVISKHQ</sequence>
<dbReference type="InterPro" id="IPR011333">
    <property type="entry name" value="SKP1/BTB/POZ_sf"/>
</dbReference>
<evidence type="ECO:0000256" key="1">
    <source>
        <dbReference type="SAM" id="MobiDB-lite"/>
    </source>
</evidence>
<dbReference type="SUPFAM" id="SSF54695">
    <property type="entry name" value="POZ domain"/>
    <property type="match status" value="1"/>
</dbReference>
<dbReference type="HOGENOM" id="CLU_047592_0_3_1"/>
<evidence type="ECO:0000313" key="3">
    <source>
        <dbReference type="Proteomes" id="UP000054485"/>
    </source>
</evidence>
<gene>
    <name evidence="2" type="ORF">CY34DRAFT_336101</name>
</gene>
<evidence type="ECO:0008006" key="4">
    <source>
        <dbReference type="Google" id="ProtNLM"/>
    </source>
</evidence>
<proteinExistence type="predicted"/>
<reference evidence="3" key="2">
    <citation type="submission" date="2015-01" db="EMBL/GenBank/DDBJ databases">
        <title>Evolutionary Origins and Diversification of the Mycorrhizal Mutualists.</title>
        <authorList>
            <consortium name="DOE Joint Genome Institute"/>
            <consortium name="Mycorrhizal Genomics Consortium"/>
            <person name="Kohler A."/>
            <person name="Kuo A."/>
            <person name="Nagy L.G."/>
            <person name="Floudas D."/>
            <person name="Copeland A."/>
            <person name="Barry K.W."/>
            <person name="Cichocki N."/>
            <person name="Veneault-Fourrey C."/>
            <person name="LaButti K."/>
            <person name="Lindquist E.A."/>
            <person name="Lipzen A."/>
            <person name="Lundell T."/>
            <person name="Morin E."/>
            <person name="Murat C."/>
            <person name="Riley R."/>
            <person name="Ohm R."/>
            <person name="Sun H."/>
            <person name="Tunlid A."/>
            <person name="Henrissat B."/>
            <person name="Grigoriev I.V."/>
            <person name="Hibbett D.S."/>
            <person name="Martin F."/>
        </authorList>
    </citation>
    <scope>NUCLEOTIDE SEQUENCE [LARGE SCALE GENOMIC DNA]</scope>
    <source>
        <strain evidence="3">UH-Slu-Lm8-n1</strain>
    </source>
</reference>
<keyword evidence="3" id="KW-1185">Reference proteome</keyword>
<dbReference type="InParanoid" id="A0A0D0AYS5"/>
<dbReference type="AlphaFoldDB" id="A0A0D0AYS5"/>
<feature type="region of interest" description="Disordered" evidence="1">
    <location>
        <begin position="222"/>
        <end position="297"/>
    </location>
</feature>
<accession>A0A0D0AYS5</accession>
<dbReference type="EMBL" id="KN835342">
    <property type="protein sequence ID" value="KIK39457.1"/>
    <property type="molecule type" value="Genomic_DNA"/>
</dbReference>
<dbReference type="OrthoDB" id="9997739at2759"/>